<gene>
    <name evidence="2" type="ORF">HJG60_011893</name>
</gene>
<evidence type="ECO:0000256" key="1">
    <source>
        <dbReference type="SAM" id="MobiDB-lite"/>
    </source>
</evidence>
<feature type="region of interest" description="Disordered" evidence="1">
    <location>
        <begin position="1"/>
        <end position="112"/>
    </location>
</feature>
<name>A0A833ZPL3_9CHIR</name>
<sequence>MGRGLQNPRGALAHSELQPAPTPGRRMFRGHALTRHTSAGSDGKGTSLQKEAKKQKRQSLSPRTGPRQDGSPAEPPKGEEGPSKAHGGGPFVLSPTLPACLRRSSSGFPGKSQHISRAFVFLCETYPTS</sequence>
<proteinExistence type="predicted"/>
<organism evidence="2 3">
    <name type="scientific">Phyllostomus discolor</name>
    <name type="common">pale spear-nosed bat</name>
    <dbReference type="NCBI Taxonomy" id="89673"/>
    <lineage>
        <taxon>Eukaryota</taxon>
        <taxon>Metazoa</taxon>
        <taxon>Chordata</taxon>
        <taxon>Craniata</taxon>
        <taxon>Vertebrata</taxon>
        <taxon>Euteleostomi</taxon>
        <taxon>Mammalia</taxon>
        <taxon>Eutheria</taxon>
        <taxon>Laurasiatheria</taxon>
        <taxon>Chiroptera</taxon>
        <taxon>Yangochiroptera</taxon>
        <taxon>Phyllostomidae</taxon>
        <taxon>Phyllostominae</taxon>
        <taxon>Phyllostomus</taxon>
    </lineage>
</organism>
<dbReference type="Proteomes" id="UP000664940">
    <property type="component" value="Unassembled WGS sequence"/>
</dbReference>
<feature type="compositionally biased region" description="Polar residues" evidence="1">
    <location>
        <begin position="35"/>
        <end position="49"/>
    </location>
</feature>
<evidence type="ECO:0000313" key="2">
    <source>
        <dbReference type="EMBL" id="KAF6094801.1"/>
    </source>
</evidence>
<comment type="caution">
    <text evidence="2">The sequence shown here is derived from an EMBL/GenBank/DDBJ whole genome shotgun (WGS) entry which is preliminary data.</text>
</comment>
<reference evidence="2 3" key="1">
    <citation type="journal article" date="2020" name="Nature">
        <title>Six reference-quality genomes reveal evolution of bat adaptations.</title>
        <authorList>
            <person name="Jebb D."/>
            <person name="Huang Z."/>
            <person name="Pippel M."/>
            <person name="Hughes G.M."/>
            <person name="Lavrichenko K."/>
            <person name="Devanna P."/>
            <person name="Winkler S."/>
            <person name="Jermiin L.S."/>
            <person name="Skirmuntt E.C."/>
            <person name="Katzourakis A."/>
            <person name="Burkitt-Gray L."/>
            <person name="Ray D.A."/>
            <person name="Sullivan K.A.M."/>
            <person name="Roscito J.G."/>
            <person name="Kirilenko B.M."/>
            <person name="Davalos L.M."/>
            <person name="Corthals A.P."/>
            <person name="Power M.L."/>
            <person name="Jones G."/>
            <person name="Ransome R.D."/>
            <person name="Dechmann D.K.N."/>
            <person name="Locatelli A.G."/>
            <person name="Puechmaille S.J."/>
            <person name="Fedrigo O."/>
            <person name="Jarvis E.D."/>
            <person name="Hiller M."/>
            <person name="Vernes S.C."/>
            <person name="Myers E.W."/>
            <person name="Teeling E.C."/>
        </authorList>
    </citation>
    <scope>NUCLEOTIDE SEQUENCE [LARGE SCALE GENOMIC DNA]</scope>
    <source>
        <strain evidence="2">Bat1K_MPI-CBG_1</strain>
    </source>
</reference>
<evidence type="ECO:0000313" key="3">
    <source>
        <dbReference type="Proteomes" id="UP000664940"/>
    </source>
</evidence>
<accession>A0A833ZPL3</accession>
<dbReference type="EMBL" id="JABVXQ010000008">
    <property type="protein sequence ID" value="KAF6094801.1"/>
    <property type="molecule type" value="Genomic_DNA"/>
</dbReference>
<dbReference type="AlphaFoldDB" id="A0A833ZPL3"/>
<protein>
    <submittedName>
        <fullName evidence="2">Uncharacterized protein</fullName>
    </submittedName>
</protein>